<evidence type="ECO:0000313" key="5">
    <source>
        <dbReference type="EMBL" id="KIU22748.1"/>
    </source>
</evidence>
<keyword evidence="1" id="KW-0285">Flavoprotein</keyword>
<name>A0A0D1JN59_9LACO</name>
<dbReference type="PANTHER" id="PTHR23026:SF90">
    <property type="entry name" value="IODOTYROSINE DEIODINASE 1"/>
    <property type="match status" value="1"/>
</dbReference>
<dbReference type="EMBL" id="JWHU01000001">
    <property type="protein sequence ID" value="KIU22748.1"/>
    <property type="molecule type" value="Genomic_DNA"/>
</dbReference>
<dbReference type="AlphaFoldDB" id="A0A0D1JN59"/>
<sequence>METYRRNALLAGMENSQENLIGIVMFRTHSIEKGLSHETFRPEFGKDTTLKSLFAELTQYREFGFDESDSVIKNAVSVLNEYLDTHKQLNMDIPWFSEMFEGWLYPMNSIAGVKKIQFVKSNDFAELAANRNSIREFGSDPVTLESLQKAVHISMKTPSVCNRQPWKVKIITDMSLIEKLLDIQGGFNGYKVPNKLLLITVDAAYFNGLGERNEPYIDGGLFTMSLLYALESLEIAAVALNAMFTSDKTKDVRELLDINSGEVLITFIAVGSFPKSTQVPKSFRKDYKEIITVY</sequence>
<evidence type="ECO:0000259" key="4">
    <source>
        <dbReference type="Pfam" id="PF00881"/>
    </source>
</evidence>
<feature type="domain" description="Nitroreductase" evidence="4">
    <location>
        <begin position="129"/>
        <end position="183"/>
    </location>
</feature>
<evidence type="ECO:0000256" key="3">
    <source>
        <dbReference type="ARBA" id="ARBA00023002"/>
    </source>
</evidence>
<dbReference type="Gene3D" id="3.40.109.10">
    <property type="entry name" value="NADH Oxidase"/>
    <property type="match status" value="1"/>
</dbReference>
<comment type="caution">
    <text evidence="5">The sequence shown here is derived from an EMBL/GenBank/DDBJ whole genome shotgun (WGS) entry which is preliminary data.</text>
</comment>
<evidence type="ECO:0000256" key="1">
    <source>
        <dbReference type="ARBA" id="ARBA00022630"/>
    </source>
</evidence>
<dbReference type="STRING" id="137591.AO080_03140"/>
<dbReference type="InterPro" id="IPR050627">
    <property type="entry name" value="Nitroreductase/BluB"/>
</dbReference>
<protein>
    <submittedName>
        <fullName evidence="5">5,6-dimethylbenzimidazole synthase</fullName>
    </submittedName>
</protein>
<dbReference type="PANTHER" id="PTHR23026">
    <property type="entry name" value="NADPH NITROREDUCTASE"/>
    <property type="match status" value="1"/>
</dbReference>
<keyword evidence="6" id="KW-1185">Reference proteome</keyword>
<organism evidence="5 6">
    <name type="scientific">Weissella cibaria</name>
    <dbReference type="NCBI Taxonomy" id="137591"/>
    <lineage>
        <taxon>Bacteria</taxon>
        <taxon>Bacillati</taxon>
        <taxon>Bacillota</taxon>
        <taxon>Bacilli</taxon>
        <taxon>Lactobacillales</taxon>
        <taxon>Lactobacillaceae</taxon>
        <taxon>Weissella</taxon>
    </lineage>
</organism>
<dbReference type="InterPro" id="IPR029479">
    <property type="entry name" value="Nitroreductase"/>
</dbReference>
<dbReference type="GO" id="GO:0016491">
    <property type="term" value="F:oxidoreductase activity"/>
    <property type="evidence" value="ECO:0007669"/>
    <property type="project" value="UniProtKB-KW"/>
</dbReference>
<keyword evidence="3" id="KW-0560">Oxidoreductase</keyword>
<dbReference type="PATRIC" id="fig|137591.25.peg.253"/>
<accession>A0A0D1JN59</accession>
<evidence type="ECO:0000313" key="6">
    <source>
        <dbReference type="Proteomes" id="UP000032287"/>
    </source>
</evidence>
<keyword evidence="2" id="KW-0288">FMN</keyword>
<dbReference type="Proteomes" id="UP000032287">
    <property type="component" value="Unassembled WGS sequence"/>
</dbReference>
<dbReference type="InterPro" id="IPR000415">
    <property type="entry name" value="Nitroreductase-like"/>
</dbReference>
<dbReference type="Pfam" id="PF00881">
    <property type="entry name" value="Nitroreductase"/>
    <property type="match status" value="1"/>
</dbReference>
<evidence type="ECO:0000256" key="2">
    <source>
        <dbReference type="ARBA" id="ARBA00022643"/>
    </source>
</evidence>
<gene>
    <name evidence="5" type="ORF">QX99_00257</name>
</gene>
<proteinExistence type="predicted"/>
<reference evidence="5 6" key="1">
    <citation type="journal article" date="2015" name="Microbiology (Mosc.)">
        <title>Genomics of the Weissella cibaria species with an examination of its metabolic traits.</title>
        <authorList>
            <person name="Lynch K.M."/>
            <person name="Lucid A."/>
            <person name="Arendt E.K."/>
            <person name="Sleator R.D."/>
            <person name="Lucey B."/>
            <person name="Coffey A."/>
        </authorList>
    </citation>
    <scope>NUCLEOTIDE SEQUENCE [LARGE SCALE GENOMIC DNA]</scope>
    <source>
        <strain evidence="5 6">MG1</strain>
    </source>
</reference>
<dbReference type="SUPFAM" id="SSF55469">
    <property type="entry name" value="FMN-dependent nitroreductase-like"/>
    <property type="match status" value="1"/>
</dbReference>